<comment type="caution">
    <text evidence="1">The sequence shown here is derived from an EMBL/GenBank/DDBJ whole genome shotgun (WGS) entry which is preliminary data.</text>
</comment>
<accession>A0A7I8VHD4</accession>
<reference evidence="1 2" key="1">
    <citation type="submission" date="2020-08" db="EMBL/GenBank/DDBJ databases">
        <authorList>
            <person name="Hejnol A."/>
        </authorList>
    </citation>
    <scope>NUCLEOTIDE SEQUENCE [LARGE SCALE GENOMIC DNA]</scope>
</reference>
<proteinExistence type="predicted"/>
<gene>
    <name evidence="1" type="ORF">DGYR_LOCUS3494</name>
</gene>
<dbReference type="Proteomes" id="UP000549394">
    <property type="component" value="Unassembled WGS sequence"/>
</dbReference>
<evidence type="ECO:0000313" key="2">
    <source>
        <dbReference type="Proteomes" id="UP000549394"/>
    </source>
</evidence>
<keyword evidence="2" id="KW-1185">Reference proteome</keyword>
<dbReference type="AlphaFoldDB" id="A0A7I8VHD4"/>
<protein>
    <submittedName>
        <fullName evidence="1">Uncharacterized protein</fullName>
    </submittedName>
</protein>
<evidence type="ECO:0000313" key="1">
    <source>
        <dbReference type="EMBL" id="CAD5114668.1"/>
    </source>
</evidence>
<name>A0A7I8VHD4_9ANNE</name>
<dbReference type="EMBL" id="CAJFCJ010000005">
    <property type="protein sequence ID" value="CAD5114668.1"/>
    <property type="molecule type" value="Genomic_DNA"/>
</dbReference>
<organism evidence="1 2">
    <name type="scientific">Dimorphilus gyrociliatus</name>
    <dbReference type="NCBI Taxonomy" id="2664684"/>
    <lineage>
        <taxon>Eukaryota</taxon>
        <taxon>Metazoa</taxon>
        <taxon>Spiralia</taxon>
        <taxon>Lophotrochozoa</taxon>
        <taxon>Annelida</taxon>
        <taxon>Polychaeta</taxon>
        <taxon>Polychaeta incertae sedis</taxon>
        <taxon>Dinophilidae</taxon>
        <taxon>Dimorphilus</taxon>
    </lineage>
</organism>
<sequence length="66" mass="7624">MPKDFGLIRAITRPGQAVNWWHVAIGVGLIWVGNKLDYREEVKGDTFRGKSHMFGKPDVRYDSKDY</sequence>